<dbReference type="PANTHER" id="PTHR43991:SF38">
    <property type="entry name" value="OS02G0721600 PROTEIN"/>
    <property type="match status" value="1"/>
</dbReference>
<dbReference type="Gene3D" id="2.130.10.10">
    <property type="entry name" value="YVTN repeat-like/Quinoprotein amine dehydrogenase"/>
    <property type="match status" value="1"/>
</dbReference>
<dbReference type="HOGENOM" id="CLU_1809574_0_0_1"/>
<dbReference type="PhylomeDB" id="K4BRG3"/>
<protein>
    <submittedName>
        <fullName evidence="1">Uncharacterized protein</fullName>
    </submittedName>
</protein>
<accession>K4BRG3</accession>
<dbReference type="SMR" id="K4BRG3"/>
<name>K4BRG3_SOLLC</name>
<dbReference type="InterPro" id="IPR036322">
    <property type="entry name" value="WD40_repeat_dom_sf"/>
</dbReference>
<organism evidence="1">
    <name type="scientific">Solanum lycopersicum</name>
    <name type="common">Tomato</name>
    <name type="synonym">Lycopersicon esculentum</name>
    <dbReference type="NCBI Taxonomy" id="4081"/>
    <lineage>
        <taxon>Eukaryota</taxon>
        <taxon>Viridiplantae</taxon>
        <taxon>Streptophyta</taxon>
        <taxon>Embryophyta</taxon>
        <taxon>Tracheophyta</taxon>
        <taxon>Spermatophyta</taxon>
        <taxon>Magnoliopsida</taxon>
        <taxon>eudicotyledons</taxon>
        <taxon>Gunneridae</taxon>
        <taxon>Pentapetalae</taxon>
        <taxon>asterids</taxon>
        <taxon>lamiids</taxon>
        <taxon>Solanales</taxon>
        <taxon>Solanaceae</taxon>
        <taxon>Solanoideae</taxon>
        <taxon>Solaneae</taxon>
        <taxon>Solanum</taxon>
        <taxon>Solanum subgen. Lycopersicon</taxon>
    </lineage>
</organism>
<dbReference type="PaxDb" id="4081-Solyc04g045290.1.1"/>
<dbReference type="AlphaFoldDB" id="K4BRG3"/>
<dbReference type="Proteomes" id="UP000004994">
    <property type="component" value="Chromosome 4"/>
</dbReference>
<dbReference type="EnsemblPlants" id="Solyc04g045290.1.1">
    <property type="protein sequence ID" value="Solyc04g045290.1.1"/>
    <property type="gene ID" value="Solyc04g045290.1"/>
</dbReference>
<sequence>MKDKLLVAGILQGELIVRSVCIFVTYVLNLKKPGVCLCYPLAYHDNAVTTGVEINNITRHCIILLIHTLLSPNGRLLIIVGDDRKGNQDKTCRIWDVRNLSKSDTVLKGNLGPIQSIRYTSDGRFVAMAEPSDFVHVFDVKSG</sequence>
<evidence type="ECO:0000313" key="2">
    <source>
        <dbReference type="Proteomes" id="UP000004994"/>
    </source>
</evidence>
<dbReference type="Gramene" id="Solyc04g045290.1.1">
    <property type="protein sequence ID" value="Solyc04g045290.1.1"/>
    <property type="gene ID" value="Solyc04g045290.1"/>
</dbReference>
<dbReference type="InParanoid" id="K4BRG3"/>
<dbReference type="PANTHER" id="PTHR43991">
    <property type="entry name" value="WD REPEAT PROTEIN (AFU_ORTHOLOGUE AFUA_8G05640)-RELATED"/>
    <property type="match status" value="1"/>
</dbReference>
<proteinExistence type="predicted"/>
<keyword evidence="2" id="KW-1185">Reference proteome</keyword>
<dbReference type="InterPro" id="IPR015943">
    <property type="entry name" value="WD40/YVTN_repeat-like_dom_sf"/>
</dbReference>
<dbReference type="SUPFAM" id="SSF50978">
    <property type="entry name" value="WD40 repeat-like"/>
    <property type="match status" value="1"/>
</dbReference>
<reference evidence="1" key="1">
    <citation type="journal article" date="2012" name="Nature">
        <title>The tomato genome sequence provides insights into fleshy fruit evolution.</title>
        <authorList>
            <consortium name="Tomato Genome Consortium"/>
        </authorList>
    </citation>
    <scope>NUCLEOTIDE SEQUENCE [LARGE SCALE GENOMIC DNA]</scope>
    <source>
        <strain evidence="1">cv. Heinz 1706</strain>
    </source>
</reference>
<evidence type="ECO:0000313" key="1">
    <source>
        <dbReference type="EnsemblPlants" id="Solyc04g045290.1.1"/>
    </source>
</evidence>
<dbReference type="eggNOG" id="ENOG502QPI7">
    <property type="taxonomic scope" value="Eukaryota"/>
</dbReference>
<reference evidence="1" key="2">
    <citation type="submission" date="2015-06" db="UniProtKB">
        <authorList>
            <consortium name="EnsemblPlants"/>
        </authorList>
    </citation>
    <scope>IDENTIFICATION</scope>
    <source>
        <strain evidence="1">cv. Heinz 1706</strain>
    </source>
</reference>